<accession>A0AAT9LEM8</accession>
<reference evidence="1" key="2">
    <citation type="journal article" date="2023" name="Biology">
        <title>Prokaryotic Life Associated with Coal-Fire Gas Vents Revealed by Metagenomics.</title>
        <authorList>
            <person name="Kadnikov V.V."/>
            <person name="Mardanov A.V."/>
            <person name="Beletsky A.V."/>
            <person name="Karnachuk O.V."/>
            <person name="Ravin N.V."/>
        </authorList>
    </citation>
    <scope>NUCLEOTIDE SEQUENCE</scope>
    <source>
        <strain evidence="1">Bu02</strain>
    </source>
</reference>
<sequence>MIEVEVCVGSSCFLRGSEDVVRAFQALIEEKCPGCVVVKGSFCMGRCTGGVTVKIRDEYFSGVRQADVPRLFDKYILPHVR</sequence>
<evidence type="ECO:0000313" key="1">
    <source>
        <dbReference type="EMBL" id="QUL99017.1"/>
    </source>
</evidence>
<reference evidence="1" key="1">
    <citation type="submission" date="2020-10" db="EMBL/GenBank/DDBJ databases">
        <authorList>
            <person name="Kadnikov V."/>
            <person name="Beletsky A.V."/>
            <person name="Mardanov A.V."/>
            <person name="Karnachuk O.V."/>
            <person name="Ravin N.V."/>
        </authorList>
    </citation>
    <scope>NUCLEOTIDE SEQUENCE</scope>
    <source>
        <strain evidence="1">Bu02</strain>
    </source>
</reference>
<dbReference type="InterPro" id="IPR036249">
    <property type="entry name" value="Thioredoxin-like_sf"/>
</dbReference>
<name>A0AAT9LEM8_9FIRM</name>
<dbReference type="SUPFAM" id="SSF52833">
    <property type="entry name" value="Thioredoxin-like"/>
    <property type="match status" value="1"/>
</dbReference>
<dbReference type="AlphaFoldDB" id="A0AAT9LEM8"/>
<organism evidence="1">
    <name type="scientific">Candidatus Fermentithermobacillus carboniphilus</name>
    <dbReference type="NCBI Taxonomy" id="3085328"/>
    <lineage>
        <taxon>Bacteria</taxon>
        <taxon>Bacillati</taxon>
        <taxon>Bacillota</taxon>
        <taxon>Candidatus Fermentithermobacillia</taxon>
        <taxon>Candidatus Fermentithermobacillales</taxon>
        <taxon>Candidatus Fermentithermobacillaceae</taxon>
        <taxon>Candidatus Fermentithermobacillus</taxon>
    </lineage>
</organism>
<proteinExistence type="predicted"/>
<dbReference type="Pfam" id="PF01257">
    <property type="entry name" value="2Fe-2S_thioredx"/>
    <property type="match status" value="1"/>
</dbReference>
<dbReference type="EMBL" id="CP062796">
    <property type="protein sequence ID" value="QUL99017.1"/>
    <property type="molecule type" value="Genomic_DNA"/>
</dbReference>
<protein>
    <submittedName>
        <fullName evidence="1">NAD(P)H-dependent oxidoreductase subunit E</fullName>
    </submittedName>
</protein>
<gene>
    <name evidence="1" type="ORF">IMF26_02815</name>
</gene>
<dbReference type="CDD" id="cd02980">
    <property type="entry name" value="TRX_Fd_family"/>
    <property type="match status" value="1"/>
</dbReference>
<dbReference type="Gene3D" id="3.40.30.10">
    <property type="entry name" value="Glutaredoxin"/>
    <property type="match status" value="1"/>
</dbReference>
<dbReference type="KEGG" id="fcz:IMF26_02815"/>